<protein>
    <submittedName>
        <fullName evidence="5">Peroxiredoxin</fullName>
    </submittedName>
</protein>
<comment type="caution">
    <text evidence="5">The sequence shown here is derived from an EMBL/GenBank/DDBJ whole genome shotgun (WGS) entry which is preliminary data.</text>
</comment>
<organism evidence="5 6">
    <name type="scientific">Halonotius pteroides</name>
    <dbReference type="NCBI Taxonomy" id="268735"/>
    <lineage>
        <taxon>Archaea</taxon>
        <taxon>Methanobacteriati</taxon>
        <taxon>Methanobacteriota</taxon>
        <taxon>Stenosarchaea group</taxon>
        <taxon>Halobacteria</taxon>
        <taxon>Halobacteriales</taxon>
        <taxon>Haloferacaceae</taxon>
        <taxon>Halonotius</taxon>
    </lineage>
</organism>
<evidence type="ECO:0000256" key="2">
    <source>
        <dbReference type="ARBA" id="ARBA00023284"/>
    </source>
</evidence>
<keyword evidence="2" id="KW-0676">Redox-active center</keyword>
<dbReference type="Gene3D" id="3.40.30.10">
    <property type="entry name" value="Glutaredoxin"/>
    <property type="match status" value="1"/>
</dbReference>
<dbReference type="SUPFAM" id="SSF52833">
    <property type="entry name" value="Thioredoxin-like"/>
    <property type="match status" value="1"/>
</dbReference>
<dbReference type="PROSITE" id="PS51352">
    <property type="entry name" value="THIOREDOXIN_2"/>
    <property type="match status" value="1"/>
</dbReference>
<dbReference type="EMBL" id="QMDW01000007">
    <property type="protein sequence ID" value="RJX50143.1"/>
    <property type="molecule type" value="Genomic_DNA"/>
</dbReference>
<evidence type="ECO:0000259" key="4">
    <source>
        <dbReference type="PROSITE" id="PS51352"/>
    </source>
</evidence>
<reference evidence="5 6" key="1">
    <citation type="submission" date="2018-06" db="EMBL/GenBank/DDBJ databases">
        <title>Halonotius sp. F13-13 a new haloarchaeeon isolated from a solar saltern from Isla Cristina, Huelva, Spain.</title>
        <authorList>
            <person name="Duran-Viseras A."/>
            <person name="Sanchez-Porro C."/>
            <person name="Ventosa A."/>
        </authorList>
    </citation>
    <scope>NUCLEOTIDE SEQUENCE [LARGE SCALE GENOMIC DNA]</scope>
    <source>
        <strain evidence="5 6">CECT 7525</strain>
    </source>
</reference>
<feature type="domain" description="Thioredoxin" evidence="4">
    <location>
        <begin position="2"/>
        <end position="158"/>
    </location>
</feature>
<accession>A0A3A6QQ20</accession>
<evidence type="ECO:0000256" key="1">
    <source>
        <dbReference type="ARBA" id="ARBA00023002"/>
    </source>
</evidence>
<dbReference type="Pfam" id="PF00578">
    <property type="entry name" value="AhpC-TSA"/>
    <property type="match status" value="1"/>
</dbReference>
<dbReference type="InterPro" id="IPR000866">
    <property type="entry name" value="AhpC/TSA"/>
</dbReference>
<evidence type="ECO:0000313" key="5">
    <source>
        <dbReference type="EMBL" id="RJX50143.1"/>
    </source>
</evidence>
<dbReference type="InterPro" id="IPR024706">
    <property type="entry name" value="Peroxiredoxin_AhpC-typ"/>
</dbReference>
<dbReference type="AlphaFoldDB" id="A0A3A6QQ20"/>
<dbReference type="PANTHER" id="PTHR43110">
    <property type="entry name" value="THIOL PEROXIDASE"/>
    <property type="match status" value="1"/>
</dbReference>
<dbReference type="InterPro" id="IPR036249">
    <property type="entry name" value="Thioredoxin-like_sf"/>
</dbReference>
<dbReference type="PANTHER" id="PTHR43110:SF1">
    <property type="entry name" value="THIOL PEROXIDASE"/>
    <property type="match status" value="1"/>
</dbReference>
<dbReference type="InterPro" id="IPR050455">
    <property type="entry name" value="Tpx_Peroxidase_subfamily"/>
</dbReference>
<dbReference type="PIRSF" id="PIRSF000239">
    <property type="entry name" value="AHPC"/>
    <property type="match status" value="1"/>
</dbReference>
<sequence length="158" mass="17169">MLTVGDDAPDFAAPLVGAETEPFRLSNRRDTGPVVLAFFPAAFSTTCTEELCTFRDELHALDDLNARVFGISTDLPYALSRFRAEHDLGFDLVSDNDGAIIDAYDVADEWEHINLTEVAQRAVFLVGAGGTVRYAWRAANPGEEPDYAAVIDAVESLA</sequence>
<evidence type="ECO:0000256" key="3">
    <source>
        <dbReference type="PIRSR" id="PIRSR000239-1"/>
    </source>
</evidence>
<feature type="active site" description="Cysteine sulfenic acid (-SOH) intermediate; for peroxidase activity" evidence="3">
    <location>
        <position position="47"/>
    </location>
</feature>
<name>A0A3A6QQ20_9EURY</name>
<proteinExistence type="predicted"/>
<keyword evidence="1" id="KW-0560">Oxidoreductase</keyword>
<dbReference type="GO" id="GO:0016491">
    <property type="term" value="F:oxidoreductase activity"/>
    <property type="evidence" value="ECO:0007669"/>
    <property type="project" value="UniProtKB-KW"/>
</dbReference>
<gene>
    <name evidence="5" type="ORF">DP106_06640</name>
</gene>
<dbReference type="OrthoDB" id="6924at2157"/>
<keyword evidence="6" id="KW-1185">Reference proteome</keyword>
<dbReference type="Proteomes" id="UP000281564">
    <property type="component" value="Unassembled WGS sequence"/>
</dbReference>
<dbReference type="InterPro" id="IPR013766">
    <property type="entry name" value="Thioredoxin_domain"/>
</dbReference>
<dbReference type="GO" id="GO:0016209">
    <property type="term" value="F:antioxidant activity"/>
    <property type="evidence" value="ECO:0007669"/>
    <property type="project" value="InterPro"/>
</dbReference>
<dbReference type="RefSeq" id="WP_120084219.1">
    <property type="nucleotide sequence ID" value="NZ_QMDW01000007.1"/>
</dbReference>
<evidence type="ECO:0000313" key="6">
    <source>
        <dbReference type="Proteomes" id="UP000281564"/>
    </source>
</evidence>